<reference evidence="2" key="1">
    <citation type="submission" date="2014-12" db="EMBL/GenBank/DDBJ databases">
        <title>Genome Sequence of Valsa Canker Pathogens Uncovers a Specific Adaption of Colonization on Woody Bark.</title>
        <authorList>
            <person name="Yin Z."/>
            <person name="Liu H."/>
            <person name="Gao X."/>
            <person name="Li Z."/>
            <person name="Song N."/>
            <person name="Ke X."/>
            <person name="Dai Q."/>
            <person name="Wu Y."/>
            <person name="Sun Y."/>
            <person name="Xu J.-R."/>
            <person name="Kang Z.K."/>
            <person name="Wang L."/>
            <person name="Huang L."/>
        </authorList>
    </citation>
    <scope>NUCLEOTIDE SEQUENCE [LARGE SCALE GENOMIC DNA]</scope>
    <source>
        <strain evidence="2">SXYL134</strain>
    </source>
</reference>
<keyword evidence="2" id="KW-1185">Reference proteome</keyword>
<accession>A0A194V077</accession>
<dbReference type="AlphaFoldDB" id="A0A194V077"/>
<dbReference type="Proteomes" id="UP000078576">
    <property type="component" value="Unassembled WGS sequence"/>
</dbReference>
<dbReference type="EMBL" id="KN714698">
    <property type="protein sequence ID" value="KUI57314.1"/>
    <property type="molecule type" value="Genomic_DNA"/>
</dbReference>
<proteinExistence type="predicted"/>
<evidence type="ECO:0000313" key="1">
    <source>
        <dbReference type="EMBL" id="KUI57314.1"/>
    </source>
</evidence>
<protein>
    <submittedName>
        <fullName evidence="1">Uncharacterized protein</fullName>
    </submittedName>
</protein>
<name>A0A194V077_CYTMA</name>
<sequence>MLPFRNVPAEDRWSDYFLATDEFFNIGVVDHPSVANWWICADGSVRVRNTEIFLSSEHYNVGEQNNASTVVQWSLVKQLKKQLIVPQVNYNDISSTLDLGQQMQTIAGAEGRVLAVVLYSDPFSQHGIFLYGLRSAPDSTHCFVKIGTFSISRPETKTTHDTTVDWLIL</sequence>
<evidence type="ECO:0000313" key="2">
    <source>
        <dbReference type="Proteomes" id="UP000078576"/>
    </source>
</evidence>
<gene>
    <name evidence="1" type="ORF">VP1G_04641</name>
</gene>
<organism evidence="1 2">
    <name type="scientific">Cytospora mali</name>
    <name type="common">Apple Valsa canker fungus</name>
    <name type="synonym">Valsa mali</name>
    <dbReference type="NCBI Taxonomy" id="578113"/>
    <lineage>
        <taxon>Eukaryota</taxon>
        <taxon>Fungi</taxon>
        <taxon>Dikarya</taxon>
        <taxon>Ascomycota</taxon>
        <taxon>Pezizomycotina</taxon>
        <taxon>Sordariomycetes</taxon>
        <taxon>Sordariomycetidae</taxon>
        <taxon>Diaporthales</taxon>
        <taxon>Cytosporaceae</taxon>
        <taxon>Cytospora</taxon>
    </lineage>
</organism>